<dbReference type="Gene3D" id="3.60.10.10">
    <property type="entry name" value="Endonuclease/exonuclease/phosphatase"/>
    <property type="match status" value="1"/>
</dbReference>
<comment type="caution">
    <text evidence="3">The sequence shown here is derived from an EMBL/GenBank/DDBJ whole genome shotgun (WGS) entry which is preliminary data.</text>
</comment>
<protein>
    <submittedName>
        <fullName evidence="3">Endonuclease/exonuclease/phosphatase family protein</fullName>
    </submittedName>
</protein>
<dbReference type="InterPro" id="IPR005135">
    <property type="entry name" value="Endo/exonuclease/phosphatase"/>
</dbReference>
<dbReference type="GO" id="GO:0004527">
    <property type="term" value="F:exonuclease activity"/>
    <property type="evidence" value="ECO:0007669"/>
    <property type="project" value="UniProtKB-KW"/>
</dbReference>
<organism evidence="3 4">
    <name type="scientific">Paludibacter jiangxiensis</name>
    <dbReference type="NCBI Taxonomy" id="681398"/>
    <lineage>
        <taxon>Bacteria</taxon>
        <taxon>Pseudomonadati</taxon>
        <taxon>Bacteroidota</taxon>
        <taxon>Bacteroidia</taxon>
        <taxon>Bacteroidales</taxon>
        <taxon>Paludibacteraceae</taxon>
        <taxon>Paludibacter</taxon>
    </lineage>
</organism>
<dbReference type="AlphaFoldDB" id="A0A170YD30"/>
<keyword evidence="3" id="KW-0378">Hydrolase</keyword>
<dbReference type="RefSeq" id="WP_084252208.1">
    <property type="nucleotide sequence ID" value="NZ_BDCR01000001.1"/>
</dbReference>
<sequence length="355" mass="40542">MMRLKETVLILFSCLFFTASVFAQSNDSVEVVRVMSYNVENFLDYRHDSLLSLPDTANTKGWNASRYYQKRDNIARVITAVGGWNPPVLVGLCEVQNQRVLDDLTRYSALRNLHYKVSHFESPDPRGIDVALLYQPKFFKPYQEKPVRIRFADNPRRHTRDILYVAGKLRNGDTLHVFVSHFPSRLGGELESQNARLQVAAVLRRQVDSLFMLNSGANIIIMGDFNDYPDNDSMTRVLGALPDDAPMAEKSLFNLCYTTNKAARIGSYKHAGEWGMLDQIVVSSHLLNSTASVFTSGSMLHVFDASFLLEDDVKWFGKQPFRTYVGMKYHGGFSDHLPVYIDLYVRKRLELHPEK</sequence>
<proteinExistence type="predicted"/>
<keyword evidence="4" id="KW-1185">Reference proteome</keyword>
<feature type="signal peptide" evidence="1">
    <location>
        <begin position="1"/>
        <end position="23"/>
    </location>
</feature>
<evidence type="ECO:0000259" key="2">
    <source>
        <dbReference type="Pfam" id="PF19580"/>
    </source>
</evidence>
<dbReference type="SUPFAM" id="SSF56219">
    <property type="entry name" value="DNase I-like"/>
    <property type="match status" value="1"/>
</dbReference>
<dbReference type="EMBL" id="BDCR01000001">
    <property type="protein sequence ID" value="GAT61712.1"/>
    <property type="molecule type" value="Genomic_DNA"/>
</dbReference>
<dbReference type="PANTHER" id="PTHR42834">
    <property type="entry name" value="ENDONUCLEASE/EXONUCLEASE/PHOSPHATASE FAMILY PROTEIN (AFU_ORTHOLOGUE AFUA_3G09210)"/>
    <property type="match status" value="1"/>
</dbReference>
<evidence type="ECO:0000313" key="3">
    <source>
        <dbReference type="EMBL" id="GAT61712.1"/>
    </source>
</evidence>
<keyword evidence="3" id="KW-0255">Endonuclease</keyword>
<keyword evidence="3" id="KW-0269">Exonuclease</keyword>
<dbReference type="OrthoDB" id="9802724at2"/>
<evidence type="ECO:0000256" key="1">
    <source>
        <dbReference type="SAM" id="SignalP"/>
    </source>
</evidence>
<dbReference type="STRING" id="681398.PJIAN_1295"/>
<name>A0A170YD30_9BACT</name>
<dbReference type="Pfam" id="PF19580">
    <property type="entry name" value="Exo_endo_phos_3"/>
    <property type="match status" value="1"/>
</dbReference>
<reference evidence="4" key="1">
    <citation type="submission" date="2016-04" db="EMBL/GenBank/DDBJ databases">
        <title>Draft genome sequence of Paludibacter jiangxiensis strain NM7.</title>
        <authorList>
            <person name="Qiu Y."/>
            <person name="Matsuura N."/>
            <person name="Ohashi A."/>
            <person name="Tourlousse M.D."/>
            <person name="Sekiguchi Y."/>
        </authorList>
    </citation>
    <scope>NUCLEOTIDE SEQUENCE [LARGE SCALE GENOMIC DNA]</scope>
    <source>
        <strain evidence="4">NM7</strain>
    </source>
</reference>
<dbReference type="InterPro" id="IPR036691">
    <property type="entry name" value="Endo/exonu/phosph_ase_sf"/>
</dbReference>
<dbReference type="Proteomes" id="UP000076586">
    <property type="component" value="Unassembled WGS sequence"/>
</dbReference>
<feature type="domain" description="Endonuclease/exonuclease/phosphatase" evidence="2">
    <location>
        <begin position="34"/>
        <end position="343"/>
    </location>
</feature>
<evidence type="ECO:0000313" key="4">
    <source>
        <dbReference type="Proteomes" id="UP000076586"/>
    </source>
</evidence>
<dbReference type="PANTHER" id="PTHR42834:SF1">
    <property type="entry name" value="ENDONUCLEASE_EXONUCLEASE_PHOSPHATASE FAMILY PROTEIN (AFU_ORTHOLOGUE AFUA_3G09210)"/>
    <property type="match status" value="1"/>
</dbReference>
<feature type="chain" id="PRO_5007904823" evidence="1">
    <location>
        <begin position="24"/>
        <end position="355"/>
    </location>
</feature>
<dbReference type="GO" id="GO:0004519">
    <property type="term" value="F:endonuclease activity"/>
    <property type="evidence" value="ECO:0007669"/>
    <property type="project" value="UniProtKB-KW"/>
</dbReference>
<accession>A0A170YD30</accession>
<keyword evidence="1" id="KW-0732">Signal</keyword>
<reference evidence="4" key="2">
    <citation type="journal article" date="2017" name="Genome Announc.">
        <title>Draft genome sequence of Paludibacter jiangxiensis NM7(T), a propionate-producing fermentative bacterium.</title>
        <authorList>
            <person name="Qiu Y.-L."/>
            <person name="Tourlousse D.M."/>
            <person name="Matsuura N."/>
            <person name="Ohashi A."/>
            <person name="Sekiguchi Y."/>
        </authorList>
    </citation>
    <scope>NUCLEOTIDE SEQUENCE [LARGE SCALE GENOMIC DNA]</scope>
    <source>
        <strain evidence="4">NM7</strain>
    </source>
</reference>
<gene>
    <name evidence="3" type="ORF">PJIAN_1295</name>
</gene>
<keyword evidence="3" id="KW-0540">Nuclease</keyword>